<dbReference type="Pfam" id="PF00668">
    <property type="entry name" value="Condensation"/>
    <property type="match status" value="1"/>
</dbReference>
<dbReference type="PANTHER" id="PTHR45527:SF1">
    <property type="entry name" value="FATTY ACID SYNTHASE"/>
    <property type="match status" value="1"/>
</dbReference>
<accession>A0AA44IBN4</accession>
<evidence type="ECO:0000256" key="5">
    <source>
        <dbReference type="ARBA" id="ARBA00022737"/>
    </source>
</evidence>
<evidence type="ECO:0000256" key="2">
    <source>
        <dbReference type="ARBA" id="ARBA00006432"/>
    </source>
</evidence>
<dbReference type="Proteomes" id="UP000570003">
    <property type="component" value="Unassembled WGS sequence"/>
</dbReference>
<dbReference type="FunFam" id="3.40.50.980:FF:000002">
    <property type="entry name" value="Enterobactin synthetase component F"/>
    <property type="match status" value="1"/>
</dbReference>
<comment type="cofactor">
    <cofactor evidence="1">
        <name>pantetheine 4'-phosphate</name>
        <dbReference type="ChEBI" id="CHEBI:47942"/>
    </cofactor>
</comment>
<dbReference type="InterPro" id="IPR042099">
    <property type="entry name" value="ANL_N_sf"/>
</dbReference>
<comment type="similarity">
    <text evidence="2">Belongs to the ATP-dependent AMP-binding enzyme family.</text>
</comment>
<organism evidence="7 8">
    <name type="scientific">Streptomyces somaliensis (strain ATCC 33201 / DSM 40738 / JCM 12659 / KCTC 9044 / NCTC 11332 / NRRL B-12077 / IP 733)</name>
    <dbReference type="NCBI Taxonomy" id="1134445"/>
    <lineage>
        <taxon>Bacteria</taxon>
        <taxon>Bacillati</taxon>
        <taxon>Actinomycetota</taxon>
        <taxon>Actinomycetes</taxon>
        <taxon>Kitasatosporales</taxon>
        <taxon>Streptomycetaceae</taxon>
        <taxon>Streptomyces</taxon>
    </lineage>
</organism>
<dbReference type="GO" id="GO:0003824">
    <property type="term" value="F:catalytic activity"/>
    <property type="evidence" value="ECO:0007669"/>
    <property type="project" value="InterPro"/>
</dbReference>
<dbReference type="Gene3D" id="3.30.559.30">
    <property type="entry name" value="Nonribosomal peptide synthetase, condensation domain"/>
    <property type="match status" value="1"/>
</dbReference>
<dbReference type="Gene3D" id="3.40.50.12780">
    <property type="entry name" value="N-terminal domain of ligase-like"/>
    <property type="match status" value="1"/>
</dbReference>
<dbReference type="InterPro" id="IPR013217">
    <property type="entry name" value="Methyltransf_12"/>
</dbReference>
<dbReference type="GO" id="GO:0017000">
    <property type="term" value="P:antibiotic biosynthetic process"/>
    <property type="evidence" value="ECO:0007669"/>
    <property type="project" value="UniProtKB-ARBA"/>
</dbReference>
<dbReference type="PROSITE" id="PS00455">
    <property type="entry name" value="AMP_BINDING"/>
    <property type="match status" value="1"/>
</dbReference>
<dbReference type="GO" id="GO:0072330">
    <property type="term" value="P:monocarboxylic acid biosynthetic process"/>
    <property type="evidence" value="ECO:0007669"/>
    <property type="project" value="UniProtKB-ARBA"/>
</dbReference>
<dbReference type="GO" id="GO:0005829">
    <property type="term" value="C:cytosol"/>
    <property type="evidence" value="ECO:0007669"/>
    <property type="project" value="TreeGrafter"/>
</dbReference>
<reference evidence="7 8" key="1">
    <citation type="submission" date="2020-04" db="EMBL/GenBank/DDBJ databases">
        <title>MicrobeNet Type strains.</title>
        <authorList>
            <person name="Nicholson A.C."/>
        </authorList>
    </citation>
    <scope>NUCLEOTIDE SEQUENCE [LARGE SCALE GENOMIC DNA]</scope>
    <source>
        <strain evidence="7 8">DSM 40738</strain>
    </source>
</reference>
<dbReference type="SUPFAM" id="SSF47336">
    <property type="entry name" value="ACP-like"/>
    <property type="match status" value="1"/>
</dbReference>
<dbReference type="Pfam" id="PF08242">
    <property type="entry name" value="Methyltransf_12"/>
    <property type="match status" value="1"/>
</dbReference>
<dbReference type="SUPFAM" id="SSF53335">
    <property type="entry name" value="S-adenosyl-L-methionine-dependent methyltransferases"/>
    <property type="match status" value="1"/>
</dbReference>
<dbReference type="InterPro" id="IPR023213">
    <property type="entry name" value="CAT-like_dom_sf"/>
</dbReference>
<dbReference type="InterPro" id="IPR020806">
    <property type="entry name" value="PKS_PP-bd"/>
</dbReference>
<dbReference type="GO" id="GO:0008610">
    <property type="term" value="P:lipid biosynthetic process"/>
    <property type="evidence" value="ECO:0007669"/>
    <property type="project" value="UniProtKB-ARBA"/>
</dbReference>
<dbReference type="EMBL" id="JAAXOU010000007">
    <property type="protein sequence ID" value="NKY12879.1"/>
    <property type="molecule type" value="Genomic_DNA"/>
</dbReference>
<protein>
    <submittedName>
        <fullName evidence="7">Amino acid adenylation domain-containing protein</fullName>
    </submittedName>
</protein>
<dbReference type="PANTHER" id="PTHR45527">
    <property type="entry name" value="NONRIBOSOMAL PEPTIDE SYNTHETASE"/>
    <property type="match status" value="1"/>
</dbReference>
<dbReference type="GO" id="GO:0043041">
    <property type="term" value="P:amino acid activation for nonribosomal peptide biosynthetic process"/>
    <property type="evidence" value="ECO:0007669"/>
    <property type="project" value="TreeGrafter"/>
</dbReference>
<dbReference type="PROSITE" id="PS50075">
    <property type="entry name" value="CARRIER"/>
    <property type="match status" value="1"/>
</dbReference>
<evidence type="ECO:0000256" key="1">
    <source>
        <dbReference type="ARBA" id="ARBA00001957"/>
    </source>
</evidence>
<dbReference type="SUPFAM" id="SSF52777">
    <property type="entry name" value="CoA-dependent acyltransferases"/>
    <property type="match status" value="2"/>
</dbReference>
<dbReference type="Pfam" id="PF00501">
    <property type="entry name" value="AMP-binding"/>
    <property type="match status" value="1"/>
</dbReference>
<dbReference type="GO" id="GO:0031177">
    <property type="term" value="F:phosphopantetheine binding"/>
    <property type="evidence" value="ECO:0007669"/>
    <property type="project" value="InterPro"/>
</dbReference>
<dbReference type="FunFam" id="1.10.1200.10:FF:000016">
    <property type="entry name" value="Non-ribosomal peptide synthase"/>
    <property type="match status" value="1"/>
</dbReference>
<keyword evidence="4" id="KW-0597">Phosphoprotein</keyword>
<dbReference type="InterPro" id="IPR029063">
    <property type="entry name" value="SAM-dependent_MTases_sf"/>
</dbReference>
<dbReference type="Gene3D" id="3.30.300.30">
    <property type="match status" value="2"/>
</dbReference>
<dbReference type="SUPFAM" id="SSF56801">
    <property type="entry name" value="Acetyl-CoA synthetase-like"/>
    <property type="match status" value="1"/>
</dbReference>
<dbReference type="InterPro" id="IPR036736">
    <property type="entry name" value="ACP-like_sf"/>
</dbReference>
<dbReference type="CDD" id="cd17643">
    <property type="entry name" value="A_NRPS_Cytc1-like"/>
    <property type="match status" value="1"/>
</dbReference>
<dbReference type="Gene3D" id="3.40.50.150">
    <property type="entry name" value="Vaccinia Virus protein VP39"/>
    <property type="match status" value="1"/>
</dbReference>
<dbReference type="PROSITE" id="PS00012">
    <property type="entry name" value="PHOSPHOPANTETHEINE"/>
    <property type="match status" value="1"/>
</dbReference>
<dbReference type="SMART" id="SM00823">
    <property type="entry name" value="PKS_PP"/>
    <property type="match status" value="1"/>
</dbReference>
<keyword evidence="3" id="KW-0596">Phosphopantetheine</keyword>
<keyword evidence="8" id="KW-1185">Reference proteome</keyword>
<dbReference type="NCBIfam" id="TIGR01733">
    <property type="entry name" value="AA-adenyl-dom"/>
    <property type="match status" value="1"/>
</dbReference>
<evidence type="ECO:0000259" key="6">
    <source>
        <dbReference type="PROSITE" id="PS50075"/>
    </source>
</evidence>
<dbReference type="InterPro" id="IPR045851">
    <property type="entry name" value="AMP-bd_C_sf"/>
</dbReference>
<evidence type="ECO:0000256" key="3">
    <source>
        <dbReference type="ARBA" id="ARBA00022450"/>
    </source>
</evidence>
<feature type="domain" description="Carrier" evidence="6">
    <location>
        <begin position="918"/>
        <end position="993"/>
    </location>
</feature>
<dbReference type="InterPro" id="IPR000873">
    <property type="entry name" value="AMP-dep_synth/lig_dom"/>
</dbReference>
<evidence type="ECO:0000313" key="7">
    <source>
        <dbReference type="EMBL" id="NKY12879.1"/>
    </source>
</evidence>
<evidence type="ECO:0000256" key="4">
    <source>
        <dbReference type="ARBA" id="ARBA00022553"/>
    </source>
</evidence>
<dbReference type="InterPro" id="IPR010071">
    <property type="entry name" value="AA_adenyl_dom"/>
</dbReference>
<dbReference type="InterPro" id="IPR001242">
    <property type="entry name" value="Condensation_dom"/>
</dbReference>
<comment type="caution">
    <text evidence="7">The sequence shown here is derived from an EMBL/GenBank/DDBJ whole genome shotgun (WGS) entry which is preliminary data.</text>
</comment>
<name>A0AA44IBN4_STRE0</name>
<dbReference type="CDD" id="cd02440">
    <property type="entry name" value="AdoMet_MTases"/>
    <property type="match status" value="1"/>
</dbReference>
<dbReference type="InterPro" id="IPR020845">
    <property type="entry name" value="AMP-binding_CS"/>
</dbReference>
<dbReference type="CDD" id="cd19540">
    <property type="entry name" value="LCL_NRPS-like"/>
    <property type="match status" value="1"/>
</dbReference>
<proteinExistence type="inferred from homology"/>
<keyword evidence="5" id="KW-0677">Repeat</keyword>
<dbReference type="Gene3D" id="1.10.1200.10">
    <property type="entry name" value="ACP-like"/>
    <property type="match status" value="1"/>
</dbReference>
<dbReference type="InterPro" id="IPR009081">
    <property type="entry name" value="PP-bd_ACP"/>
</dbReference>
<gene>
    <name evidence="7" type="ORF">HGA06_01480</name>
</gene>
<dbReference type="Gene3D" id="3.30.559.10">
    <property type="entry name" value="Chloramphenicol acetyltransferase-like domain"/>
    <property type="match status" value="1"/>
</dbReference>
<dbReference type="InterPro" id="IPR006162">
    <property type="entry name" value="Ppantetheine_attach_site"/>
</dbReference>
<dbReference type="Pfam" id="PF00550">
    <property type="entry name" value="PP-binding"/>
    <property type="match status" value="1"/>
</dbReference>
<evidence type="ECO:0000313" key="8">
    <source>
        <dbReference type="Proteomes" id="UP000570003"/>
    </source>
</evidence>
<sequence>MRWWNVPTHGWSTDEGPQTLHELFRARVAERPAAIAVVCGDEALTYAELDERSDRLAARLAASGAGPEQLVAISLHRSVELVVAVLAVLKTGAGYLPLDPALPPRRLEYILSDARPVSTVTGSGLAEGPGELIPALPSAGPDHLAYVIYTSGSTGDPKAVAVTHRNVLRLFSTTRRTLGFGPDDVWTLFHSYAFDFSVWEIWGALLHGGRLVVVPEDTTWSPAALLELLRSEGVTVLSQTPSVFHELAREERAGASAGIPSSLRLVVFGGERLNPALLADWCARHPERPALVNMYGITETTVHVTHHTLDVSEAVPGAPSTIGEPLDDLRTHLLDERLRPVPPGAVGELYVAGPGLARGYLRRPGLTASRFVAEPSGPPGSRMYRTGDLARRGPGGWLEYLGRADQQVKIRGFRIEPGEVEAALVSHPDITAAAVTVREDRPGDRRLVGYVVPADDRVRSSSRGRRTDGWRSVFDDVYRDSARQPFGNDFSGWNSAYDGRPIPLPEMEEWRRATVERIRALRPRRVLEIGVGSGLILSEVAPHCAAYWGMDLSPEGVAALRHHVAGRPELADRVELTVGSAGDTSGLPSGFFDTVVLNSVVQFFPDADYLADVLRRCVGLLAPGGAVFVGDVRNLRLHRPLVTAAEVRHRGAGLPPERLRSAVDRALRAEQDLLVAPEFFTTLERDVPGIAEVDVRLKRARHHNELSRYRYDVVLRAQGGDRDPARAPELVLHWGRDVMDVDGLVAGISAGHPSRLRIRGVPNARLDEDLTVLREVYEEQADGSPGVDPEHVAEIAGALGYATAATWTAGAEDGRMDIVCVPATAPGAPPEAGEIRLEPSARQRNAPLRTFTNHPGTAFQTAALSSELRAHLRGWLPDALMPAAFVALDRLPLTANGKVDRAALPVPESRAATEGGAEPRTHEERVLCQIMEDLLGITGIGTDEDFFQLGGHSLMATRLVGRVRAELGADLTVRQVFDTPTVADLAAGLGTATRHRPLTAATVRPEPFPLSSAQHRLWFLYDMDRESPAYNVPLVFRLGEPVDAAALALALGDLVERHESLRTVFPEEGGVPRQVVLEPGEVPLPVVHTDDLETALASAAREPFDLATGPVMRAALFQNQQVLLLTLHHIVCDGWSADVLSRDLAHAYTARSAGASPQWPPLPVTYRDYTLWHRDLLSDTTLRTRQLTYWTKQLEGAPPELALPTDHPRALRASGQGDLVPFTWPPALHAELVRVARQANATVFMVLHAAWAALLTRLGAGTDIILGTPVAGRTDHALDNLVGHFVNTLVLRTDTSDNPTFTDLLAQVRDTDLAAYAHQDLPFADLVTAHNPPRSTSHHPLFQVMLSLRDADRPAEPPSGLDRWEGAVHTGTAVYDMHVEVTAHRDADGGPGVLEGTLGYSTDLFERGTAERIARAFEHVLASAVNDPSLPLSSLRSHPNEPGRRP</sequence>
<dbReference type="FunFam" id="3.40.50.12780:FF:000012">
    <property type="entry name" value="Non-ribosomal peptide synthetase"/>
    <property type="match status" value="1"/>
</dbReference>
<dbReference type="GO" id="GO:0009403">
    <property type="term" value="P:toxin biosynthetic process"/>
    <property type="evidence" value="ECO:0007669"/>
    <property type="project" value="UniProtKB-ARBA"/>
</dbReference>